<protein>
    <recommendedName>
        <fullName evidence="2">non-specific serine/threonine protein kinase</fullName>
        <ecNumber evidence="2">2.7.11.1</ecNumber>
    </recommendedName>
</protein>
<feature type="domain" description="CNH" evidence="11">
    <location>
        <begin position="130"/>
        <end position="425"/>
    </location>
</feature>
<dbReference type="Pfam" id="PF00097">
    <property type="entry name" value="zf-C3HC4"/>
    <property type="match status" value="1"/>
</dbReference>
<gene>
    <name evidence="12" type="ORF">CYNAS_LOCUS21800</name>
</gene>
<proteinExistence type="inferred from homology"/>
<keyword evidence="3" id="KW-0723">Serine/threonine-protein kinase</keyword>
<dbReference type="AlphaFoldDB" id="A0AA36MHZ1"/>
<dbReference type="InterPro" id="IPR018957">
    <property type="entry name" value="Znf_C3HC4_RING-type"/>
</dbReference>
<dbReference type="GO" id="GO:0005829">
    <property type="term" value="C:cytosol"/>
    <property type="evidence" value="ECO:0007669"/>
    <property type="project" value="TreeGrafter"/>
</dbReference>
<dbReference type="Proteomes" id="UP001176961">
    <property type="component" value="Unassembled WGS sequence"/>
</dbReference>
<evidence type="ECO:0000256" key="2">
    <source>
        <dbReference type="ARBA" id="ARBA00012513"/>
    </source>
</evidence>
<dbReference type="GO" id="GO:0008270">
    <property type="term" value="F:zinc ion binding"/>
    <property type="evidence" value="ECO:0007669"/>
    <property type="project" value="UniProtKB-KW"/>
</dbReference>
<evidence type="ECO:0000313" key="12">
    <source>
        <dbReference type="EMBL" id="CAJ0609817.1"/>
    </source>
</evidence>
<accession>A0AA36MHZ1</accession>
<dbReference type="Pfam" id="PF00780">
    <property type="entry name" value="CNH"/>
    <property type="match status" value="1"/>
</dbReference>
<dbReference type="InterPro" id="IPR017907">
    <property type="entry name" value="Znf_RING_CS"/>
</dbReference>
<keyword evidence="13" id="KW-1185">Reference proteome</keyword>
<evidence type="ECO:0000313" key="13">
    <source>
        <dbReference type="Proteomes" id="UP001176961"/>
    </source>
</evidence>
<dbReference type="PANTHER" id="PTHR47096:SF1">
    <property type="entry name" value="MISSHAPEN LIKE KINASE 1"/>
    <property type="match status" value="1"/>
</dbReference>
<evidence type="ECO:0000256" key="6">
    <source>
        <dbReference type="ARBA" id="ARBA00022771"/>
    </source>
</evidence>
<evidence type="ECO:0000256" key="5">
    <source>
        <dbReference type="ARBA" id="ARBA00022723"/>
    </source>
</evidence>
<dbReference type="InterPro" id="IPR001180">
    <property type="entry name" value="CNH_dom"/>
</dbReference>
<organism evidence="12 13">
    <name type="scientific">Cylicocyclus nassatus</name>
    <name type="common">Nematode worm</name>
    <dbReference type="NCBI Taxonomy" id="53992"/>
    <lineage>
        <taxon>Eukaryota</taxon>
        <taxon>Metazoa</taxon>
        <taxon>Ecdysozoa</taxon>
        <taxon>Nematoda</taxon>
        <taxon>Chromadorea</taxon>
        <taxon>Rhabditida</taxon>
        <taxon>Rhabditina</taxon>
        <taxon>Rhabditomorpha</taxon>
        <taxon>Strongyloidea</taxon>
        <taxon>Strongylidae</taxon>
        <taxon>Cylicocyclus</taxon>
    </lineage>
</organism>
<evidence type="ECO:0000259" key="10">
    <source>
        <dbReference type="PROSITE" id="PS50089"/>
    </source>
</evidence>
<comment type="caution">
    <text evidence="12">The sequence shown here is derived from an EMBL/GenBank/DDBJ whole genome shotgun (WGS) entry which is preliminary data.</text>
</comment>
<evidence type="ECO:0000256" key="1">
    <source>
        <dbReference type="ARBA" id="ARBA00008874"/>
    </source>
</evidence>
<sequence>MIESDALPSTSREIEDLTECPICLETFVQPVQLSCGHSFCNKCVEEITDLRRVICPQCRHMTEVPSEGFAINYRLQDLVALVSRAKDVGCFSRMQNFQKRSDEVNVSSTTQNGAQESDAVMMWLFPMVFNFEILCAASWGDDLLLGTDSGLMLCDCGNQSKVYELINRRRYEQMAVLEPQDVLITISGNNRSLRIYDLSWLMQKLLEAKTSVKGAGTLKEKGWTDLDDVQSVQHFKTVCYEQTKYLVVGMDFSIVIYIWEPDPYHKFVPFKSFESLSHSPLFVDLALENKARLKVLYASYEGFHAIDLDSSAKYDIYTLPKYLQQNILPRCIAVLPNSNDTQLLLCYNDKGVYVNIFGKKSRNVMHWVDMPRKGGSIAYISTGQIVCWGHIAIEVRSVDTGNLDIALMYGKVSRFKFLCEYNGMVIYTVAEPDGRSCRIQGIKGIQHAAKLQSKSVNRCIRLSQLPFRKYSVNSIAV</sequence>
<dbReference type="PROSITE" id="PS00518">
    <property type="entry name" value="ZF_RING_1"/>
    <property type="match status" value="1"/>
</dbReference>
<name>A0AA36MHZ1_CYLNA</name>
<dbReference type="EC" id="2.7.11.1" evidence="2"/>
<dbReference type="PROSITE" id="PS50219">
    <property type="entry name" value="CNH"/>
    <property type="match status" value="1"/>
</dbReference>
<dbReference type="InterPro" id="IPR036322">
    <property type="entry name" value="WD40_repeat_dom_sf"/>
</dbReference>
<dbReference type="InterPro" id="IPR051700">
    <property type="entry name" value="STE20_Ser-Thr_kinase"/>
</dbReference>
<dbReference type="GO" id="GO:0004674">
    <property type="term" value="F:protein serine/threonine kinase activity"/>
    <property type="evidence" value="ECO:0007669"/>
    <property type="project" value="UniProtKB-KW"/>
</dbReference>
<keyword evidence="4" id="KW-0808">Transferase</keyword>
<dbReference type="SUPFAM" id="SSF50978">
    <property type="entry name" value="WD40 repeat-like"/>
    <property type="match status" value="1"/>
</dbReference>
<keyword evidence="6 9" id="KW-0863">Zinc-finger</keyword>
<dbReference type="InterPro" id="IPR001841">
    <property type="entry name" value="Znf_RING"/>
</dbReference>
<evidence type="ECO:0000256" key="9">
    <source>
        <dbReference type="PROSITE-ProRule" id="PRU00175"/>
    </source>
</evidence>
<dbReference type="EMBL" id="CATQJL010000326">
    <property type="protein sequence ID" value="CAJ0609817.1"/>
    <property type="molecule type" value="Genomic_DNA"/>
</dbReference>
<comment type="similarity">
    <text evidence="1">Belongs to the protein kinase superfamily. STE Ser/Thr protein kinase family. STE20 subfamily.</text>
</comment>
<feature type="domain" description="RING-type" evidence="10">
    <location>
        <begin position="20"/>
        <end position="59"/>
    </location>
</feature>
<dbReference type="SUPFAM" id="SSF57850">
    <property type="entry name" value="RING/U-box"/>
    <property type="match status" value="1"/>
</dbReference>
<keyword evidence="5" id="KW-0479">Metal-binding</keyword>
<evidence type="ECO:0000256" key="8">
    <source>
        <dbReference type="ARBA" id="ARBA00022833"/>
    </source>
</evidence>
<evidence type="ECO:0000256" key="3">
    <source>
        <dbReference type="ARBA" id="ARBA00022527"/>
    </source>
</evidence>
<dbReference type="InterPro" id="IPR013083">
    <property type="entry name" value="Znf_RING/FYVE/PHD"/>
</dbReference>
<evidence type="ECO:0000256" key="7">
    <source>
        <dbReference type="ARBA" id="ARBA00022777"/>
    </source>
</evidence>
<keyword evidence="7" id="KW-0418">Kinase</keyword>
<dbReference type="Gene3D" id="3.30.40.10">
    <property type="entry name" value="Zinc/RING finger domain, C3HC4 (zinc finger)"/>
    <property type="match status" value="1"/>
</dbReference>
<reference evidence="12" key="1">
    <citation type="submission" date="2023-07" db="EMBL/GenBank/DDBJ databases">
        <authorList>
            <consortium name="CYATHOMIX"/>
        </authorList>
    </citation>
    <scope>NUCLEOTIDE SEQUENCE</scope>
    <source>
        <strain evidence="12">N/A</strain>
    </source>
</reference>
<dbReference type="PROSITE" id="PS50089">
    <property type="entry name" value="ZF_RING_2"/>
    <property type="match status" value="1"/>
</dbReference>
<evidence type="ECO:0000256" key="4">
    <source>
        <dbReference type="ARBA" id="ARBA00022679"/>
    </source>
</evidence>
<dbReference type="SMART" id="SM00036">
    <property type="entry name" value="CNH"/>
    <property type="match status" value="1"/>
</dbReference>
<dbReference type="SMART" id="SM00184">
    <property type="entry name" value="RING"/>
    <property type="match status" value="1"/>
</dbReference>
<evidence type="ECO:0000259" key="11">
    <source>
        <dbReference type="PROSITE" id="PS50219"/>
    </source>
</evidence>
<keyword evidence="8" id="KW-0862">Zinc</keyword>
<dbReference type="PANTHER" id="PTHR47096">
    <property type="entry name" value="MISSHAPEN LIKE KINASE 1"/>
    <property type="match status" value="1"/>
</dbReference>